<dbReference type="SFLD" id="SFLDG01150">
    <property type="entry name" value="Main.1:_Beta-like"/>
    <property type="match status" value="1"/>
</dbReference>
<comment type="caution">
    <text evidence="4">The sequence shown here is derived from an EMBL/GenBank/DDBJ whole genome shotgun (WGS) entry which is preliminary data.</text>
</comment>
<dbReference type="RefSeq" id="WP_146473830.1">
    <property type="nucleotide sequence ID" value="NZ_BNCF01000010.1"/>
</dbReference>
<reference evidence="4" key="2">
    <citation type="submission" date="2020-09" db="EMBL/GenBank/DDBJ databases">
        <authorList>
            <person name="Sun Q."/>
            <person name="Kim S."/>
        </authorList>
    </citation>
    <scope>NUCLEOTIDE SEQUENCE</scope>
    <source>
        <strain evidence="4">KCTC 32020</strain>
    </source>
</reference>
<dbReference type="SUPFAM" id="SSF52833">
    <property type="entry name" value="Thioredoxin-like"/>
    <property type="match status" value="1"/>
</dbReference>
<name>A0A918Z4H4_9GAMM</name>
<dbReference type="PANTHER" id="PTHR44051">
    <property type="entry name" value="GLUTATHIONE S-TRANSFERASE-RELATED"/>
    <property type="match status" value="1"/>
</dbReference>
<dbReference type="SFLD" id="SFLDS00019">
    <property type="entry name" value="Glutathione_Transferase_(cytos"/>
    <property type="match status" value="1"/>
</dbReference>
<dbReference type="PROSITE" id="PS50404">
    <property type="entry name" value="GST_NTER"/>
    <property type="match status" value="1"/>
</dbReference>
<feature type="domain" description="GST C-terminal" evidence="3">
    <location>
        <begin position="87"/>
        <end position="215"/>
    </location>
</feature>
<proteinExistence type="inferred from homology"/>
<dbReference type="InterPro" id="IPR036249">
    <property type="entry name" value="Thioredoxin-like_sf"/>
</dbReference>
<dbReference type="AlphaFoldDB" id="A0A918Z4H4"/>
<dbReference type="Proteomes" id="UP000636453">
    <property type="component" value="Unassembled WGS sequence"/>
</dbReference>
<evidence type="ECO:0000313" key="5">
    <source>
        <dbReference type="Proteomes" id="UP000636453"/>
    </source>
</evidence>
<dbReference type="InterPro" id="IPR004045">
    <property type="entry name" value="Glutathione_S-Trfase_N"/>
</dbReference>
<reference evidence="4" key="1">
    <citation type="journal article" date="2014" name="Int. J. Syst. Evol. Microbiol.">
        <title>Complete genome sequence of Corynebacterium casei LMG S-19264T (=DSM 44701T), isolated from a smear-ripened cheese.</title>
        <authorList>
            <consortium name="US DOE Joint Genome Institute (JGI-PGF)"/>
            <person name="Walter F."/>
            <person name="Albersmeier A."/>
            <person name="Kalinowski J."/>
            <person name="Ruckert C."/>
        </authorList>
    </citation>
    <scope>NUCLEOTIDE SEQUENCE</scope>
    <source>
        <strain evidence="4">KCTC 32020</strain>
    </source>
</reference>
<sequence length="215" mass="23853">MSLTLFHSPGACSMAPHVCLEEAGAEFEAVRVPIREGAHLRPEYLAINPRGRVPALRIGERVLTENPAVLTWIAFNHPGAELLPATDSVEFGQALEWMAWLSSSLHVAYAQLWRTARFVGEGAPPAVLAPLQAQGRTLIERHHAEIDARLENRAFAVGDRFGVVDANLLPFYRWGGLIGLDMRAACPAWTAHAERMLDRPAVRRVLEREEVSLWP</sequence>
<dbReference type="CDD" id="cd03188">
    <property type="entry name" value="GST_C_Beta"/>
    <property type="match status" value="1"/>
</dbReference>
<dbReference type="InterPro" id="IPR036282">
    <property type="entry name" value="Glutathione-S-Trfase_C_sf"/>
</dbReference>
<dbReference type="InterPro" id="IPR010987">
    <property type="entry name" value="Glutathione-S-Trfase_C-like"/>
</dbReference>
<dbReference type="Pfam" id="PF00043">
    <property type="entry name" value="GST_C"/>
    <property type="match status" value="1"/>
</dbReference>
<dbReference type="PANTHER" id="PTHR44051:SF8">
    <property type="entry name" value="GLUTATHIONE S-TRANSFERASE GSTA"/>
    <property type="match status" value="1"/>
</dbReference>
<accession>A0A918Z4H4</accession>
<evidence type="ECO:0000313" key="4">
    <source>
        <dbReference type="EMBL" id="GHE37079.1"/>
    </source>
</evidence>
<dbReference type="InterPro" id="IPR040079">
    <property type="entry name" value="Glutathione_S-Trfase"/>
</dbReference>
<dbReference type="CDD" id="cd03057">
    <property type="entry name" value="GST_N_Beta"/>
    <property type="match status" value="1"/>
</dbReference>
<organism evidence="4 5">
    <name type="scientific">Vulcaniibacterium thermophilum</name>
    <dbReference type="NCBI Taxonomy" id="1169913"/>
    <lineage>
        <taxon>Bacteria</taxon>
        <taxon>Pseudomonadati</taxon>
        <taxon>Pseudomonadota</taxon>
        <taxon>Gammaproteobacteria</taxon>
        <taxon>Lysobacterales</taxon>
        <taxon>Lysobacteraceae</taxon>
        <taxon>Vulcaniibacterium</taxon>
    </lineage>
</organism>
<dbReference type="Gene3D" id="1.20.1050.10">
    <property type="match status" value="1"/>
</dbReference>
<dbReference type="SFLD" id="SFLDG00358">
    <property type="entry name" value="Main_(cytGST)"/>
    <property type="match status" value="1"/>
</dbReference>
<feature type="domain" description="GST N-terminal" evidence="2">
    <location>
        <begin position="1"/>
        <end position="81"/>
    </location>
</feature>
<gene>
    <name evidence="4" type="ORF">GCM10007167_19030</name>
</gene>
<dbReference type="SUPFAM" id="SSF47616">
    <property type="entry name" value="GST C-terminal domain-like"/>
    <property type="match status" value="1"/>
</dbReference>
<evidence type="ECO:0000259" key="3">
    <source>
        <dbReference type="PROSITE" id="PS50405"/>
    </source>
</evidence>
<evidence type="ECO:0000259" key="2">
    <source>
        <dbReference type="PROSITE" id="PS50404"/>
    </source>
</evidence>
<dbReference type="Pfam" id="PF02798">
    <property type="entry name" value="GST_N"/>
    <property type="match status" value="1"/>
</dbReference>
<comment type="similarity">
    <text evidence="1">Belongs to the GST superfamily.</text>
</comment>
<dbReference type="OrthoDB" id="8772754at2"/>
<dbReference type="Gene3D" id="3.40.30.10">
    <property type="entry name" value="Glutaredoxin"/>
    <property type="match status" value="1"/>
</dbReference>
<dbReference type="PROSITE" id="PS50405">
    <property type="entry name" value="GST_CTER"/>
    <property type="match status" value="1"/>
</dbReference>
<dbReference type="InterPro" id="IPR004046">
    <property type="entry name" value="GST_C"/>
</dbReference>
<keyword evidence="5" id="KW-1185">Reference proteome</keyword>
<dbReference type="EMBL" id="BNCF01000010">
    <property type="protein sequence ID" value="GHE37079.1"/>
    <property type="molecule type" value="Genomic_DNA"/>
</dbReference>
<evidence type="ECO:0000256" key="1">
    <source>
        <dbReference type="RuleBase" id="RU003494"/>
    </source>
</evidence>
<protein>
    <submittedName>
        <fullName evidence="4">Glutathione S-transferase</fullName>
    </submittedName>
</protein>